<comment type="caution">
    <text evidence="1">The sequence shown here is derived from an EMBL/GenBank/DDBJ whole genome shotgun (WGS) entry which is preliminary data.</text>
</comment>
<name>A0A8J2JMB8_9HEXA</name>
<evidence type="ECO:0000313" key="2">
    <source>
        <dbReference type="Proteomes" id="UP000708208"/>
    </source>
</evidence>
<gene>
    <name evidence="1" type="ORF">AFUS01_LOCUS9341</name>
</gene>
<sequence>VSLVGFKTQAKQFNADNQGVCLQLDRGRPQLHRTNHLFSQFIPSIQFSS</sequence>
<keyword evidence="2" id="KW-1185">Reference proteome</keyword>
<dbReference type="EMBL" id="CAJVCH010066948">
    <property type="protein sequence ID" value="CAG7720050.1"/>
    <property type="molecule type" value="Genomic_DNA"/>
</dbReference>
<evidence type="ECO:0000313" key="1">
    <source>
        <dbReference type="EMBL" id="CAG7720050.1"/>
    </source>
</evidence>
<accession>A0A8J2JMB8</accession>
<proteinExistence type="predicted"/>
<organism evidence="1 2">
    <name type="scientific">Allacma fusca</name>
    <dbReference type="NCBI Taxonomy" id="39272"/>
    <lineage>
        <taxon>Eukaryota</taxon>
        <taxon>Metazoa</taxon>
        <taxon>Ecdysozoa</taxon>
        <taxon>Arthropoda</taxon>
        <taxon>Hexapoda</taxon>
        <taxon>Collembola</taxon>
        <taxon>Symphypleona</taxon>
        <taxon>Sminthuridae</taxon>
        <taxon>Allacma</taxon>
    </lineage>
</organism>
<protein>
    <submittedName>
        <fullName evidence="1">Uncharacterized protein</fullName>
    </submittedName>
</protein>
<reference evidence="1" key="1">
    <citation type="submission" date="2021-06" db="EMBL/GenBank/DDBJ databases">
        <authorList>
            <person name="Hodson N. C."/>
            <person name="Mongue J. A."/>
            <person name="Jaron S. K."/>
        </authorList>
    </citation>
    <scope>NUCLEOTIDE SEQUENCE</scope>
</reference>
<dbReference type="Proteomes" id="UP000708208">
    <property type="component" value="Unassembled WGS sequence"/>
</dbReference>
<dbReference type="AlphaFoldDB" id="A0A8J2JMB8"/>
<feature type="non-terminal residue" evidence="1">
    <location>
        <position position="1"/>
    </location>
</feature>